<protein>
    <submittedName>
        <fullName evidence="3">Uncharacterized protein</fullName>
    </submittedName>
</protein>
<keyword evidence="2" id="KW-1185">Reference proteome</keyword>
<reference evidence="3" key="1">
    <citation type="submission" date="2022-11" db="UniProtKB">
        <authorList>
            <consortium name="WormBaseParasite"/>
        </authorList>
    </citation>
    <scope>IDENTIFICATION</scope>
</reference>
<feature type="compositionally biased region" description="Polar residues" evidence="1">
    <location>
        <begin position="230"/>
        <end position="240"/>
    </location>
</feature>
<feature type="region of interest" description="Disordered" evidence="1">
    <location>
        <begin position="122"/>
        <end position="195"/>
    </location>
</feature>
<evidence type="ECO:0000256" key="1">
    <source>
        <dbReference type="SAM" id="MobiDB-lite"/>
    </source>
</evidence>
<organism evidence="2 3">
    <name type="scientific">Romanomermis culicivorax</name>
    <name type="common">Nematode worm</name>
    <dbReference type="NCBI Taxonomy" id="13658"/>
    <lineage>
        <taxon>Eukaryota</taxon>
        <taxon>Metazoa</taxon>
        <taxon>Ecdysozoa</taxon>
        <taxon>Nematoda</taxon>
        <taxon>Enoplea</taxon>
        <taxon>Dorylaimia</taxon>
        <taxon>Mermithida</taxon>
        <taxon>Mermithoidea</taxon>
        <taxon>Mermithidae</taxon>
        <taxon>Romanomermis</taxon>
    </lineage>
</organism>
<feature type="compositionally biased region" description="Polar residues" evidence="1">
    <location>
        <begin position="156"/>
        <end position="174"/>
    </location>
</feature>
<name>A0A915HVZ3_ROMCU</name>
<evidence type="ECO:0000313" key="2">
    <source>
        <dbReference type="Proteomes" id="UP000887565"/>
    </source>
</evidence>
<dbReference type="Proteomes" id="UP000887565">
    <property type="component" value="Unplaced"/>
</dbReference>
<dbReference type="AlphaFoldDB" id="A0A915HVZ3"/>
<dbReference type="WBParaSite" id="nRc.2.0.1.t05722-RA">
    <property type="protein sequence ID" value="nRc.2.0.1.t05722-RA"/>
    <property type="gene ID" value="nRc.2.0.1.g05722"/>
</dbReference>
<proteinExistence type="predicted"/>
<feature type="compositionally biased region" description="Basic and acidic residues" evidence="1">
    <location>
        <begin position="175"/>
        <end position="188"/>
    </location>
</feature>
<feature type="region of interest" description="Disordered" evidence="1">
    <location>
        <begin position="213"/>
        <end position="240"/>
    </location>
</feature>
<feature type="compositionally biased region" description="Basic and acidic residues" evidence="1">
    <location>
        <begin position="136"/>
        <end position="145"/>
    </location>
</feature>
<feature type="compositionally biased region" description="Low complexity" evidence="1">
    <location>
        <begin position="214"/>
        <end position="229"/>
    </location>
</feature>
<evidence type="ECO:0000313" key="3">
    <source>
        <dbReference type="WBParaSite" id="nRc.2.0.1.t05722-RA"/>
    </source>
</evidence>
<sequence length="282" mass="31542">MIEEQKLRVKILPDKFSTDLVSDEKFYEKLPDFRVPDLTNLEKKSSLKAAKKSVRAISRVTYKTLLRNITLERSEPTQYAKTYKFMPFILNENFDRSTLKYERSEMLNVLKRLMNIKDEDAAKDAEVDTKTSTTESTDKSKKLESAQEEQGAKCGNTASKKSSFNDSYPQQIIESNDKNNRSHDKNDDASSVDSGLDVATTPVLYIEKPIAKESSMTTSTASSSCTTETNHSPKSCDESNSSALIARTGLELIDKFVTAQKLPPKESGMVLGEADFHHKGAV</sequence>
<accession>A0A915HVZ3</accession>